<gene>
    <name evidence="2" type="ORF">GCM10010276_70200</name>
</gene>
<keyword evidence="1" id="KW-0812">Transmembrane</keyword>
<name>A0ABN3N1T6_STRLO</name>
<reference evidence="2 3" key="1">
    <citation type="journal article" date="2019" name="Int. J. Syst. Evol. Microbiol.">
        <title>The Global Catalogue of Microorganisms (GCM) 10K type strain sequencing project: providing services to taxonomists for standard genome sequencing and annotation.</title>
        <authorList>
            <consortium name="The Broad Institute Genomics Platform"/>
            <consortium name="The Broad Institute Genome Sequencing Center for Infectious Disease"/>
            <person name="Wu L."/>
            <person name="Ma J."/>
        </authorList>
    </citation>
    <scope>NUCLEOTIDE SEQUENCE [LARGE SCALE GENOMIC DNA]</scope>
    <source>
        <strain evidence="2 3">JCM 4395</strain>
    </source>
</reference>
<comment type="caution">
    <text evidence="2">The sequence shown here is derived from an EMBL/GenBank/DDBJ whole genome shotgun (WGS) entry which is preliminary data.</text>
</comment>
<dbReference type="EMBL" id="BAAASG010000017">
    <property type="protein sequence ID" value="GAA2512615.1"/>
    <property type="molecule type" value="Genomic_DNA"/>
</dbReference>
<keyword evidence="1" id="KW-0472">Membrane</keyword>
<proteinExistence type="predicted"/>
<evidence type="ECO:0000313" key="3">
    <source>
        <dbReference type="Proteomes" id="UP001501777"/>
    </source>
</evidence>
<evidence type="ECO:0000313" key="2">
    <source>
        <dbReference type="EMBL" id="GAA2512615.1"/>
    </source>
</evidence>
<evidence type="ECO:0000256" key="1">
    <source>
        <dbReference type="SAM" id="Phobius"/>
    </source>
</evidence>
<accession>A0ABN3N1T6</accession>
<organism evidence="2 3">
    <name type="scientific">Streptomyces longisporus</name>
    <dbReference type="NCBI Taxonomy" id="1948"/>
    <lineage>
        <taxon>Bacteria</taxon>
        <taxon>Bacillati</taxon>
        <taxon>Actinomycetota</taxon>
        <taxon>Actinomycetes</taxon>
        <taxon>Kitasatosporales</taxon>
        <taxon>Streptomycetaceae</taxon>
        <taxon>Streptomyces</taxon>
    </lineage>
</organism>
<sequence length="194" mass="20858">MSNGRPRSYSWGVVTAPDGDERELVEGFGDDRPLLAERWRALSRRVRVTVVGSLCAVLLGVLLGYVVATRPPPDPVAATSVRITAVEMPQRYTLDLGITLRVASAAPVTLTGTRQGYDGFLQTLSVPGAALLPGQVRILHTRLNAYCQLPLPPQGTPLLFVTVRNARGEGRAPVVPTAAQLAGIDRAVQQICRR</sequence>
<feature type="transmembrane region" description="Helical" evidence="1">
    <location>
        <begin position="48"/>
        <end position="68"/>
    </location>
</feature>
<keyword evidence="1" id="KW-1133">Transmembrane helix</keyword>
<protein>
    <submittedName>
        <fullName evidence="2">Uncharacterized protein</fullName>
    </submittedName>
</protein>
<dbReference type="Proteomes" id="UP001501777">
    <property type="component" value="Unassembled WGS sequence"/>
</dbReference>
<keyword evidence="3" id="KW-1185">Reference proteome</keyword>